<dbReference type="PANTHER" id="PTHR33992">
    <property type="entry name" value="RIBONUCLEASE P PROTEIN COMPONENT"/>
    <property type="match status" value="1"/>
</dbReference>
<dbReference type="Pfam" id="PF00825">
    <property type="entry name" value="Ribonuclease_P"/>
    <property type="match status" value="1"/>
</dbReference>
<evidence type="ECO:0000256" key="1">
    <source>
        <dbReference type="ARBA" id="ARBA00002663"/>
    </source>
</evidence>
<organism evidence="9 10">
    <name type="scientific">Nocardia aurantia</name>
    <dbReference type="NCBI Taxonomy" id="2585199"/>
    <lineage>
        <taxon>Bacteria</taxon>
        <taxon>Bacillati</taxon>
        <taxon>Actinomycetota</taxon>
        <taxon>Actinomycetes</taxon>
        <taxon>Mycobacteriales</taxon>
        <taxon>Nocardiaceae</taxon>
        <taxon>Nocardia</taxon>
    </lineage>
</organism>
<dbReference type="NCBIfam" id="TIGR00188">
    <property type="entry name" value="rnpA"/>
    <property type="match status" value="1"/>
</dbReference>
<evidence type="ECO:0000256" key="4">
    <source>
        <dbReference type="ARBA" id="ARBA00022759"/>
    </source>
</evidence>
<dbReference type="InterPro" id="IPR020539">
    <property type="entry name" value="RNase_P_CS"/>
</dbReference>
<keyword evidence="2" id="KW-0819">tRNA processing</keyword>
<dbReference type="AlphaFoldDB" id="A0A7K0DMN5"/>
<dbReference type="PANTHER" id="PTHR33992:SF1">
    <property type="entry name" value="RIBONUCLEASE P PROTEIN COMPONENT"/>
    <property type="match status" value="1"/>
</dbReference>
<feature type="region of interest" description="Disordered" evidence="8">
    <location>
        <begin position="88"/>
        <end position="137"/>
    </location>
</feature>
<sequence length="137" mass="14725">MHLLQPSPAVSGDERHPAIRVGGPRFGLIVSKAVGTAVIRHRVARRLRHMCAGLIAELPDEADVVIRALPGAAGASSAELERQVRGALRRLSPGMAEGRPRENHDSRETSMSGDGSRMSRDTRSMTVRDTAAEDKPS</sequence>
<comment type="caution">
    <text evidence="9">The sequence shown here is derived from an EMBL/GenBank/DDBJ whole genome shotgun (WGS) entry which is preliminary data.</text>
</comment>
<evidence type="ECO:0000256" key="6">
    <source>
        <dbReference type="ARBA" id="ARBA00022884"/>
    </source>
</evidence>
<reference evidence="9 10" key="1">
    <citation type="submission" date="2019-10" db="EMBL/GenBank/DDBJ databases">
        <title>Nocardia macrotermitis sp. nov. and Nocardia aurantia sp. nov., isolated from the gut of fungus growing-termite Macrotermes natalensis.</title>
        <authorList>
            <person name="Benndorf R."/>
            <person name="Schwitalla J."/>
            <person name="Martin K."/>
            <person name="De Beer W."/>
            <person name="Kaster A.-K."/>
            <person name="Vollmers J."/>
            <person name="Poulsen M."/>
            <person name="Beemelmanns C."/>
        </authorList>
    </citation>
    <scope>NUCLEOTIDE SEQUENCE [LARGE SCALE GENOMIC DNA]</scope>
    <source>
        <strain evidence="9 10">RB56</strain>
    </source>
</reference>
<proteinExistence type="predicted"/>
<dbReference type="GO" id="GO:0000049">
    <property type="term" value="F:tRNA binding"/>
    <property type="evidence" value="ECO:0007669"/>
    <property type="project" value="InterPro"/>
</dbReference>
<comment type="function">
    <text evidence="1">RNaseP catalyzes the removal of the 5'-leader sequence from pre-tRNA to produce the mature 5'-terminus. It can also cleave other RNA substrates such as 4.5S RNA. The protein component plays an auxiliary but essential role in vivo by binding to the 5'-leader sequence and broadening the substrate specificity of the ribozyme.</text>
</comment>
<dbReference type="InterPro" id="IPR014721">
    <property type="entry name" value="Ribsml_uS5_D2-typ_fold_subgr"/>
</dbReference>
<dbReference type="GO" id="GO:0030677">
    <property type="term" value="C:ribonuclease P complex"/>
    <property type="evidence" value="ECO:0007669"/>
    <property type="project" value="TreeGrafter"/>
</dbReference>
<evidence type="ECO:0000313" key="10">
    <source>
        <dbReference type="Proteomes" id="UP000431401"/>
    </source>
</evidence>
<dbReference type="Proteomes" id="UP000431401">
    <property type="component" value="Unassembled WGS sequence"/>
</dbReference>
<gene>
    <name evidence="9" type="primary">rnpA</name>
    <name evidence="9" type="ORF">NRB56_25920</name>
</gene>
<dbReference type="GO" id="GO:0042781">
    <property type="term" value="F:3'-tRNA processing endoribonuclease activity"/>
    <property type="evidence" value="ECO:0007669"/>
    <property type="project" value="TreeGrafter"/>
</dbReference>
<evidence type="ECO:0000256" key="7">
    <source>
        <dbReference type="NCBIfam" id="TIGR00188"/>
    </source>
</evidence>
<keyword evidence="3" id="KW-0540">Nuclease</keyword>
<evidence type="ECO:0000256" key="8">
    <source>
        <dbReference type="SAM" id="MobiDB-lite"/>
    </source>
</evidence>
<keyword evidence="5 9" id="KW-0378">Hydrolase</keyword>
<dbReference type="Gene3D" id="3.30.230.10">
    <property type="match status" value="1"/>
</dbReference>
<accession>A0A7K0DMN5</accession>
<dbReference type="GO" id="GO:0004526">
    <property type="term" value="F:ribonuclease P activity"/>
    <property type="evidence" value="ECO:0007669"/>
    <property type="project" value="UniProtKB-UniRule"/>
</dbReference>
<keyword evidence="6" id="KW-0694">RNA-binding</keyword>
<dbReference type="SUPFAM" id="SSF54211">
    <property type="entry name" value="Ribosomal protein S5 domain 2-like"/>
    <property type="match status" value="1"/>
</dbReference>
<keyword evidence="10" id="KW-1185">Reference proteome</keyword>
<evidence type="ECO:0000256" key="2">
    <source>
        <dbReference type="ARBA" id="ARBA00022694"/>
    </source>
</evidence>
<dbReference type="InterPro" id="IPR020568">
    <property type="entry name" value="Ribosomal_Su5_D2-typ_SF"/>
</dbReference>
<dbReference type="InterPro" id="IPR000100">
    <property type="entry name" value="RNase_P"/>
</dbReference>
<keyword evidence="4" id="KW-0255">Endonuclease</keyword>
<evidence type="ECO:0000313" key="9">
    <source>
        <dbReference type="EMBL" id="MQY27010.1"/>
    </source>
</evidence>
<feature type="compositionally biased region" description="Basic and acidic residues" evidence="8">
    <location>
        <begin position="98"/>
        <end position="108"/>
    </location>
</feature>
<name>A0A7K0DMN5_9NOCA</name>
<protein>
    <recommendedName>
        <fullName evidence="7">Ribonuclease P protein component</fullName>
        <ecNumber evidence="7">3.1.26.5</ecNumber>
    </recommendedName>
</protein>
<dbReference type="EMBL" id="WEGI01000005">
    <property type="protein sequence ID" value="MQY27010.1"/>
    <property type="molecule type" value="Genomic_DNA"/>
</dbReference>
<dbReference type="PROSITE" id="PS00648">
    <property type="entry name" value="RIBONUCLEASE_P"/>
    <property type="match status" value="1"/>
</dbReference>
<evidence type="ECO:0000256" key="5">
    <source>
        <dbReference type="ARBA" id="ARBA00022801"/>
    </source>
</evidence>
<dbReference type="EC" id="3.1.26.5" evidence="7"/>
<evidence type="ECO:0000256" key="3">
    <source>
        <dbReference type="ARBA" id="ARBA00022722"/>
    </source>
</evidence>